<dbReference type="PANTHER" id="PTHR21174">
    <property type="match status" value="1"/>
</dbReference>
<dbReference type="AlphaFoldDB" id="A0A7Y9I7C7"/>
<dbReference type="GO" id="GO:0016787">
    <property type="term" value="F:hydrolase activity"/>
    <property type="evidence" value="ECO:0007669"/>
    <property type="project" value="UniProtKB-KW"/>
</dbReference>
<dbReference type="InterPro" id="IPR009218">
    <property type="entry name" value="HD_phosphohydro"/>
</dbReference>
<protein>
    <submittedName>
        <fullName evidence="1">Putative metal-dependent HD superfamily phosphohydrolase</fullName>
    </submittedName>
</protein>
<accession>A0A7Y9I7C7</accession>
<dbReference type="EMBL" id="JACCBU010000001">
    <property type="protein sequence ID" value="NYE71643.1"/>
    <property type="molecule type" value="Genomic_DNA"/>
</dbReference>
<organism evidence="1 2">
    <name type="scientific">Microlunatus parietis</name>
    <dbReference type="NCBI Taxonomy" id="682979"/>
    <lineage>
        <taxon>Bacteria</taxon>
        <taxon>Bacillati</taxon>
        <taxon>Actinomycetota</taxon>
        <taxon>Actinomycetes</taxon>
        <taxon>Propionibacteriales</taxon>
        <taxon>Propionibacteriaceae</taxon>
        <taxon>Microlunatus</taxon>
    </lineage>
</organism>
<dbReference type="Proteomes" id="UP000569914">
    <property type="component" value="Unassembled WGS sequence"/>
</dbReference>
<dbReference type="Gene3D" id="1.10.3210.10">
    <property type="entry name" value="Hypothetical protein af1432"/>
    <property type="match status" value="1"/>
</dbReference>
<comment type="caution">
    <text evidence="1">The sequence shown here is derived from an EMBL/GenBank/DDBJ whole genome shotgun (WGS) entry which is preliminary data.</text>
</comment>
<dbReference type="RefSeq" id="WP_179751938.1">
    <property type="nucleotide sequence ID" value="NZ_JACCBU010000001.1"/>
</dbReference>
<gene>
    <name evidence="1" type="ORF">BKA15_002972</name>
</gene>
<dbReference type="SUPFAM" id="SSF109604">
    <property type="entry name" value="HD-domain/PDEase-like"/>
    <property type="match status" value="1"/>
</dbReference>
<evidence type="ECO:0000313" key="2">
    <source>
        <dbReference type="Proteomes" id="UP000569914"/>
    </source>
</evidence>
<name>A0A7Y9I7C7_9ACTN</name>
<sequence length="215" mass="24490">MPIEDELRTRWQQVLPSQPELGEELITRYGEPHRRYHNQDHLLAVLEAIDRFATSDHDLYLVRLAAWFHDAVYDIPERELTNEEASARLVVRRLQRAGLETEDINQVARLVRLTTIHQVGPGDADGELLCDADLAVLGGTPEEYARYVDAVREEYAAVDDEQFWAGRLDVLDGLAATQLFRTGRGRKLLKQARANLDAERAELRQRLGLPDPDDA</sequence>
<keyword evidence="2" id="KW-1185">Reference proteome</keyword>
<reference evidence="1 2" key="1">
    <citation type="submission" date="2020-07" db="EMBL/GenBank/DDBJ databases">
        <title>Sequencing the genomes of 1000 actinobacteria strains.</title>
        <authorList>
            <person name="Klenk H.-P."/>
        </authorList>
    </citation>
    <scope>NUCLEOTIDE SEQUENCE [LARGE SCALE GENOMIC DNA]</scope>
    <source>
        <strain evidence="1 2">DSM 22083</strain>
    </source>
</reference>
<dbReference type="PANTHER" id="PTHR21174:SF0">
    <property type="entry name" value="HD PHOSPHOHYDROLASE FAMILY PROTEIN-RELATED"/>
    <property type="match status" value="1"/>
</dbReference>
<proteinExistence type="predicted"/>
<dbReference type="PIRSF" id="PIRSF035170">
    <property type="entry name" value="HD_phosphohydro"/>
    <property type="match status" value="1"/>
</dbReference>
<keyword evidence="1" id="KW-0378">Hydrolase</keyword>
<evidence type="ECO:0000313" key="1">
    <source>
        <dbReference type="EMBL" id="NYE71643.1"/>
    </source>
</evidence>